<proteinExistence type="predicted"/>
<feature type="zinc finger region" description="dksA C4-type" evidence="4">
    <location>
        <begin position="94"/>
        <end position="118"/>
    </location>
</feature>
<keyword evidence="2" id="KW-0863">Zinc-finger</keyword>
<feature type="domain" description="Zinc finger DksA/TraR C4-type" evidence="6">
    <location>
        <begin position="89"/>
        <end position="114"/>
    </location>
</feature>
<comment type="caution">
    <text evidence="7">The sequence shown here is derived from an EMBL/GenBank/DDBJ whole genome shotgun (WGS) entry which is preliminary data.</text>
</comment>
<evidence type="ECO:0000256" key="4">
    <source>
        <dbReference type="PROSITE-ProRule" id="PRU00510"/>
    </source>
</evidence>
<feature type="region of interest" description="Disordered" evidence="5">
    <location>
        <begin position="20"/>
        <end position="40"/>
    </location>
</feature>
<evidence type="ECO:0000256" key="2">
    <source>
        <dbReference type="ARBA" id="ARBA00022771"/>
    </source>
</evidence>
<protein>
    <recommendedName>
        <fullName evidence="6">Zinc finger DksA/TraR C4-type domain-containing protein</fullName>
    </recommendedName>
</protein>
<name>A0A1G2N0T4_9BACT</name>
<dbReference type="EMBL" id="MHRT01000001">
    <property type="protein sequence ID" value="OHA29747.1"/>
    <property type="molecule type" value="Genomic_DNA"/>
</dbReference>
<dbReference type="Pfam" id="PF01258">
    <property type="entry name" value="zf-dskA_traR"/>
    <property type="match status" value="1"/>
</dbReference>
<dbReference type="PANTHER" id="PTHR33823">
    <property type="entry name" value="RNA POLYMERASE-BINDING TRANSCRIPTION FACTOR DKSA-RELATED"/>
    <property type="match status" value="1"/>
</dbReference>
<dbReference type="Proteomes" id="UP000178089">
    <property type="component" value="Unassembled WGS sequence"/>
</dbReference>
<dbReference type="GO" id="GO:0008270">
    <property type="term" value="F:zinc ion binding"/>
    <property type="evidence" value="ECO:0007669"/>
    <property type="project" value="UniProtKB-KW"/>
</dbReference>
<dbReference type="PROSITE" id="PS51128">
    <property type="entry name" value="ZF_DKSA_2"/>
    <property type="match status" value="1"/>
</dbReference>
<keyword evidence="3" id="KW-0862">Zinc</keyword>
<evidence type="ECO:0000256" key="3">
    <source>
        <dbReference type="ARBA" id="ARBA00022833"/>
    </source>
</evidence>
<reference evidence="7 8" key="1">
    <citation type="journal article" date="2016" name="Nat. Commun.">
        <title>Thousands of microbial genomes shed light on interconnected biogeochemical processes in an aquifer system.</title>
        <authorList>
            <person name="Anantharaman K."/>
            <person name="Brown C.T."/>
            <person name="Hug L.A."/>
            <person name="Sharon I."/>
            <person name="Castelle C.J."/>
            <person name="Probst A.J."/>
            <person name="Thomas B.C."/>
            <person name="Singh A."/>
            <person name="Wilkins M.J."/>
            <person name="Karaoz U."/>
            <person name="Brodie E.L."/>
            <person name="Williams K.H."/>
            <person name="Hubbard S.S."/>
            <person name="Banfield J.F."/>
        </authorList>
    </citation>
    <scope>NUCLEOTIDE SEQUENCE [LARGE SCALE GENOMIC DNA]</scope>
</reference>
<dbReference type="AlphaFoldDB" id="A0A1G2N0T4"/>
<dbReference type="STRING" id="1802315.A3F51_03415"/>
<accession>A0A1G2N0T4</accession>
<dbReference type="SUPFAM" id="SSF57716">
    <property type="entry name" value="Glucocorticoid receptor-like (DNA-binding domain)"/>
    <property type="match status" value="1"/>
</dbReference>
<gene>
    <name evidence="7" type="ORF">A3F51_03415</name>
</gene>
<organism evidence="7 8">
    <name type="scientific">Candidatus Taylorbacteria bacterium RIFCSPHIGHO2_12_FULL_45_16</name>
    <dbReference type="NCBI Taxonomy" id="1802315"/>
    <lineage>
        <taxon>Bacteria</taxon>
        <taxon>Candidatus Tayloriibacteriota</taxon>
    </lineage>
</organism>
<evidence type="ECO:0000313" key="8">
    <source>
        <dbReference type="Proteomes" id="UP000178089"/>
    </source>
</evidence>
<evidence type="ECO:0000256" key="5">
    <source>
        <dbReference type="SAM" id="MobiDB-lite"/>
    </source>
</evidence>
<evidence type="ECO:0000256" key="1">
    <source>
        <dbReference type="ARBA" id="ARBA00022723"/>
    </source>
</evidence>
<evidence type="ECO:0000259" key="6">
    <source>
        <dbReference type="Pfam" id="PF01258"/>
    </source>
</evidence>
<dbReference type="InterPro" id="IPR037187">
    <property type="entry name" value="DnaK_N"/>
</dbReference>
<dbReference type="SUPFAM" id="SSF109635">
    <property type="entry name" value="DnaK suppressor protein DksA, alpha-hairpin domain"/>
    <property type="match status" value="1"/>
</dbReference>
<evidence type="ECO:0000313" key="7">
    <source>
        <dbReference type="EMBL" id="OHA29747.1"/>
    </source>
</evidence>
<dbReference type="InterPro" id="IPR000962">
    <property type="entry name" value="Znf_DskA_TraR"/>
</dbReference>
<keyword evidence="1" id="KW-0479">Metal-binding</keyword>
<dbReference type="Gene3D" id="1.20.120.910">
    <property type="entry name" value="DksA, coiled-coil domain"/>
    <property type="match status" value="1"/>
</dbReference>
<sequence length="121" mass="13231">MNIKMIEQAKKKLLSEKTDLESQLGGIGHRDPSSAGGWEATTGSMEIDAADENEVADKLEELEDNTGIVDQLEKQLTEVSAALERIEKGTYGICEICGKPIEEDRLLANPSARISIKHTHP</sequence>